<keyword evidence="5 12" id="KW-0812">Transmembrane</keyword>
<keyword evidence="6 12" id="KW-1133">Transmembrane helix</keyword>
<comment type="similarity">
    <text evidence="2">Belongs to the ammonia transporter channel (TC 1.A.11.2) family.</text>
</comment>
<comment type="similarity">
    <text evidence="11">Belongs to the P(II) protein family.</text>
</comment>
<keyword evidence="4" id="KW-0963">Cytoplasm</keyword>
<evidence type="ECO:0000256" key="7">
    <source>
        <dbReference type="ARBA" id="ARBA00023136"/>
    </source>
</evidence>
<keyword evidence="8" id="KW-0924">Ammonia transport</keyword>
<dbReference type="PROSITE" id="PS00638">
    <property type="entry name" value="PII_GLNB_CTER"/>
    <property type="match status" value="1"/>
</dbReference>
<dbReference type="AlphaFoldDB" id="A0A830GGW9"/>
<feature type="transmembrane region" description="Helical" evidence="12">
    <location>
        <begin position="51"/>
        <end position="75"/>
    </location>
</feature>
<keyword evidence="10" id="KW-0597">Phosphoprotein</keyword>
<dbReference type="Gene3D" id="3.30.70.120">
    <property type="match status" value="1"/>
</dbReference>
<evidence type="ECO:0000256" key="1">
    <source>
        <dbReference type="ARBA" id="ARBA00004141"/>
    </source>
</evidence>
<evidence type="ECO:0000256" key="12">
    <source>
        <dbReference type="SAM" id="Phobius"/>
    </source>
</evidence>
<evidence type="ECO:0000313" key="15">
    <source>
        <dbReference type="Proteomes" id="UP000605784"/>
    </source>
</evidence>
<evidence type="ECO:0000256" key="10">
    <source>
        <dbReference type="PIRSR" id="PIRSR602187-50"/>
    </source>
</evidence>
<name>A0A830GGW9_9EURY</name>
<dbReference type="Pfam" id="PF00909">
    <property type="entry name" value="Ammonium_transp"/>
    <property type="match status" value="1"/>
</dbReference>
<dbReference type="Gene3D" id="1.10.3430.10">
    <property type="entry name" value="Ammonium transporter AmtB like domains"/>
    <property type="match status" value="1"/>
</dbReference>
<comment type="caution">
    <text evidence="14">The sequence shown here is derived from an EMBL/GenBank/DDBJ whole genome shotgun (WGS) entry which is preliminary data.</text>
</comment>
<comment type="subcellular location">
    <subcellularLocation>
        <location evidence="1">Membrane</location>
        <topology evidence="1">Multi-pass membrane protein</topology>
    </subcellularLocation>
</comment>
<dbReference type="InterPro" id="IPR029020">
    <property type="entry name" value="Ammonium/urea_transptr"/>
</dbReference>
<keyword evidence="3" id="KW-0813">Transport</keyword>
<dbReference type="InterPro" id="IPR024041">
    <property type="entry name" value="NH4_transpt_AmtB-like_dom"/>
</dbReference>
<keyword evidence="7 12" id="KW-0472">Membrane</keyword>
<evidence type="ECO:0000256" key="6">
    <source>
        <dbReference type="ARBA" id="ARBA00022989"/>
    </source>
</evidence>
<accession>A0A830GGW9</accession>
<feature type="transmembrane region" description="Helical" evidence="12">
    <location>
        <begin position="124"/>
        <end position="145"/>
    </location>
</feature>
<dbReference type="GO" id="GO:0006808">
    <property type="term" value="P:regulation of nitrogen utilization"/>
    <property type="evidence" value="ECO:0007669"/>
    <property type="project" value="InterPro"/>
</dbReference>
<reference evidence="14" key="2">
    <citation type="submission" date="2020-09" db="EMBL/GenBank/DDBJ databases">
        <authorList>
            <person name="Sun Q."/>
            <person name="Ohkuma M."/>
        </authorList>
    </citation>
    <scope>NUCLEOTIDE SEQUENCE</scope>
    <source>
        <strain evidence="14">JCM 17820</strain>
    </source>
</reference>
<dbReference type="GO" id="GO:0030234">
    <property type="term" value="F:enzyme regulator activity"/>
    <property type="evidence" value="ECO:0007669"/>
    <property type="project" value="InterPro"/>
</dbReference>
<dbReference type="PRINTS" id="PR00340">
    <property type="entry name" value="PIIGLNB"/>
</dbReference>
<gene>
    <name evidence="14" type="ORF">GCM10009030_06450</name>
</gene>
<feature type="transmembrane region" description="Helical" evidence="12">
    <location>
        <begin position="199"/>
        <end position="216"/>
    </location>
</feature>
<feature type="transmembrane region" description="Helical" evidence="12">
    <location>
        <begin position="236"/>
        <end position="264"/>
    </location>
</feature>
<dbReference type="SUPFAM" id="SSF54913">
    <property type="entry name" value="GlnB-like"/>
    <property type="match status" value="1"/>
</dbReference>
<feature type="transmembrane region" description="Helical" evidence="12">
    <location>
        <begin position="157"/>
        <end position="178"/>
    </location>
</feature>
<organism evidence="14 15">
    <name type="scientific">Haloarcula pellucida</name>
    <dbReference type="NCBI Taxonomy" id="1427151"/>
    <lineage>
        <taxon>Archaea</taxon>
        <taxon>Methanobacteriati</taxon>
        <taxon>Methanobacteriota</taxon>
        <taxon>Stenosarchaea group</taxon>
        <taxon>Halobacteria</taxon>
        <taxon>Halobacteriales</taxon>
        <taxon>Haloarculaceae</taxon>
        <taxon>Haloarcula</taxon>
    </lineage>
</organism>
<dbReference type="PANTHER" id="PTHR11730">
    <property type="entry name" value="AMMONIUM TRANSPORTER"/>
    <property type="match status" value="1"/>
</dbReference>
<dbReference type="InterPro" id="IPR015867">
    <property type="entry name" value="N-reg_PII/ATP_PRibTrfase_C"/>
</dbReference>
<feature type="modified residue" description="O-UMP-tyrosine" evidence="10">
    <location>
        <position position="483"/>
    </location>
</feature>
<dbReference type="RefSeq" id="WP_166969568.1">
    <property type="nucleotide sequence ID" value="NZ_BMOU01000001.1"/>
</dbReference>
<evidence type="ECO:0000256" key="3">
    <source>
        <dbReference type="ARBA" id="ARBA00022448"/>
    </source>
</evidence>
<comment type="function">
    <text evidence="9">Involved in the uptake of ammonium/ammonia (NH(4)(+)/NH(3)). Transport is electrogenic.</text>
</comment>
<dbReference type="GO" id="GO:0008519">
    <property type="term" value="F:ammonium channel activity"/>
    <property type="evidence" value="ECO:0007669"/>
    <property type="project" value="InterPro"/>
</dbReference>
<feature type="transmembrane region" description="Helical" evidence="12">
    <location>
        <begin position="357"/>
        <end position="379"/>
    </location>
</feature>
<evidence type="ECO:0000256" key="11">
    <source>
        <dbReference type="RuleBase" id="RU003936"/>
    </source>
</evidence>
<dbReference type="SUPFAM" id="SSF111352">
    <property type="entry name" value="Ammonium transporter"/>
    <property type="match status" value="1"/>
</dbReference>
<feature type="transmembrane region" description="Helical" evidence="12">
    <location>
        <begin position="12"/>
        <end position="30"/>
    </location>
</feature>
<evidence type="ECO:0000256" key="4">
    <source>
        <dbReference type="ARBA" id="ARBA00022490"/>
    </source>
</evidence>
<feature type="transmembrane region" description="Helical" evidence="12">
    <location>
        <begin position="324"/>
        <end position="345"/>
    </location>
</feature>
<dbReference type="InterPro" id="IPR017918">
    <property type="entry name" value="N-reg_PII_CS"/>
</dbReference>
<dbReference type="GO" id="GO:0016020">
    <property type="term" value="C:membrane"/>
    <property type="evidence" value="ECO:0007669"/>
    <property type="project" value="UniProtKB-SubCell"/>
</dbReference>
<keyword evidence="15" id="KW-1185">Reference proteome</keyword>
<feature type="transmembrane region" description="Helical" evidence="12">
    <location>
        <begin position="95"/>
        <end position="117"/>
    </location>
</feature>
<feature type="domain" description="Ammonium transporter AmtB-like" evidence="13">
    <location>
        <begin position="14"/>
        <end position="409"/>
    </location>
</feature>
<evidence type="ECO:0000256" key="8">
    <source>
        <dbReference type="ARBA" id="ARBA00023177"/>
    </source>
</evidence>
<dbReference type="Pfam" id="PF00543">
    <property type="entry name" value="P-II"/>
    <property type="match status" value="1"/>
</dbReference>
<dbReference type="InterPro" id="IPR011322">
    <property type="entry name" value="N-reg_PII-like_a/b"/>
</dbReference>
<dbReference type="Proteomes" id="UP000605784">
    <property type="component" value="Unassembled WGS sequence"/>
</dbReference>
<evidence type="ECO:0000256" key="5">
    <source>
        <dbReference type="ARBA" id="ARBA00022692"/>
    </source>
</evidence>
<dbReference type="GeneID" id="44856913"/>
<dbReference type="GO" id="GO:0097272">
    <property type="term" value="P:ammonium homeostasis"/>
    <property type="evidence" value="ECO:0007669"/>
    <property type="project" value="TreeGrafter"/>
</dbReference>
<evidence type="ECO:0000256" key="9">
    <source>
        <dbReference type="ARBA" id="ARBA00045370"/>
    </source>
</evidence>
<proteinExistence type="inferred from homology"/>
<dbReference type="SMART" id="SM00938">
    <property type="entry name" value="P-II"/>
    <property type="match status" value="1"/>
</dbReference>
<protein>
    <recommendedName>
        <fullName evidence="13">Ammonium transporter AmtB-like domain-containing protein</fullName>
    </recommendedName>
</protein>
<dbReference type="EMBL" id="BMOU01000001">
    <property type="protein sequence ID" value="GGN87608.1"/>
    <property type="molecule type" value="Genomic_DNA"/>
</dbReference>
<feature type="transmembrane region" description="Helical" evidence="12">
    <location>
        <begin position="271"/>
        <end position="288"/>
    </location>
</feature>
<dbReference type="PROSITE" id="PS51343">
    <property type="entry name" value="PII_GLNB_DOM"/>
    <property type="match status" value="1"/>
</dbReference>
<sequence>MVSVETLATGVNLLWVLIASFLIFFMKAGFAMLEAGQVRAKNVSNQLTQSLITLCVGLLVFFVAGEAVARGVAVATGADVPTLFGYIGGDLTTSVNWLMGGMFAIAAANIVSGGVAGRCRPRMYVIYTAFITALVYPIAVGLTWKGGLLAQLGFTEFAGGMVIHGMGGLSGLTAAYVLGPRLGRYNEDGSANVIPGHSVTLAVLGTLILAFGWYGFNVGTAATVFSPNGGEISLGSFAAAGRVAIATSLGMVAGGLSAGVVAWYKTGKVDTLYLANGMLAGLVGVTGAANVLTWAGALFLGTLAGAQLPVVFDVVEKRLQIDDVCAVFPVHGSAGILGIVLYPLPYVSTVGFDPGQIAVQALGVVVIGSVSVAATYALFTVTTALGWARVDADSEREGLDISGHGVETYPEFASPDTLNDSAVRTDGGHASDIELVMAVVRPEKLGAVKEALTDVGAPSLTVTNVSGRGSQPSKTGQWRGEEYVVDLHQKVKVECVVADVPGQQVAEAVREAAHTGEKGDGKVFVVPVSDAVQVRTGNRGPEAV</sequence>
<dbReference type="InterPro" id="IPR002187">
    <property type="entry name" value="N-reg_PII"/>
</dbReference>
<feature type="transmembrane region" description="Helical" evidence="12">
    <location>
        <begin position="294"/>
        <end position="312"/>
    </location>
</feature>
<evidence type="ECO:0000313" key="14">
    <source>
        <dbReference type="EMBL" id="GGN87608.1"/>
    </source>
</evidence>
<evidence type="ECO:0000259" key="13">
    <source>
        <dbReference type="Pfam" id="PF00909"/>
    </source>
</evidence>
<dbReference type="PANTHER" id="PTHR11730:SF6">
    <property type="entry name" value="AMMONIUM TRANSPORTER"/>
    <property type="match status" value="1"/>
</dbReference>
<reference evidence="14" key="1">
    <citation type="journal article" date="2014" name="Int. J. Syst. Evol. Microbiol.">
        <title>Complete genome sequence of Corynebacterium casei LMG S-19264T (=DSM 44701T), isolated from a smear-ripened cheese.</title>
        <authorList>
            <consortium name="US DOE Joint Genome Institute (JGI-PGF)"/>
            <person name="Walter F."/>
            <person name="Albersmeier A."/>
            <person name="Kalinowski J."/>
            <person name="Ruckert C."/>
        </authorList>
    </citation>
    <scope>NUCLEOTIDE SEQUENCE</scope>
    <source>
        <strain evidence="14">JCM 17820</strain>
    </source>
</reference>
<evidence type="ECO:0000256" key="2">
    <source>
        <dbReference type="ARBA" id="ARBA00005887"/>
    </source>
</evidence>